<name>A0A3T0IHP1_9CAUD</name>
<evidence type="ECO:0000313" key="2">
    <source>
        <dbReference type="Proteomes" id="UP000287896"/>
    </source>
</evidence>
<dbReference type="EMBL" id="MK288021">
    <property type="protein sequence ID" value="AZU98930.1"/>
    <property type="molecule type" value="Genomic_DNA"/>
</dbReference>
<evidence type="ECO:0000313" key="1">
    <source>
        <dbReference type="EMBL" id="AZU98930.1"/>
    </source>
</evidence>
<protein>
    <submittedName>
        <fullName evidence="1">Uncharacterized protein</fullName>
    </submittedName>
</protein>
<dbReference type="Proteomes" id="UP000287896">
    <property type="component" value="Segment"/>
</dbReference>
<proteinExistence type="predicted"/>
<reference evidence="1 2" key="1">
    <citation type="submission" date="2018-12" db="EMBL/GenBank/DDBJ databases">
        <title>Characterization of a novel siphovirus infacting Bacillus anthracis.</title>
        <authorList>
            <person name="Hu X."/>
            <person name="Wan X."/>
            <person name="Geng P."/>
            <person name="Yuan Z."/>
        </authorList>
    </citation>
    <scope>NUCLEOTIDE SEQUENCE [LARGE SCALE GENOMIC DNA]</scope>
</reference>
<keyword evidence="2" id="KW-1185">Reference proteome</keyword>
<gene>
    <name evidence="1" type="ORF">pW2_97</name>
</gene>
<organism evidence="1 2">
    <name type="scientific">Bacillus phage pW2</name>
    <dbReference type="NCBI Taxonomy" id="2500559"/>
    <lineage>
        <taxon>Viruses</taxon>
        <taxon>Duplodnaviria</taxon>
        <taxon>Heunggongvirae</taxon>
        <taxon>Uroviricota</taxon>
        <taxon>Caudoviricetes</taxon>
        <taxon>Joanripponvirinae</taxon>
        <taxon>Sophritavirus</taxon>
        <taxon>Sophritavirus pW2</taxon>
    </lineage>
</organism>
<sequence length="282" mass="32878">MQYRQLGSIDLKLKLLGGKGIQVDNLEIIPYTLGEIRDMGYTYYMNQLQWLLPTVDDFIKSTEDIEKKMILMTERNKLKVFDFFSTLGGSELREVAMKALSTVFKTKDIYFLEEHGMIVFDFYKLGVFYKDEDGRLQINSEKLDTLPEENLRVIHRDNFDEVIQVMKFQNGIAKVNKEDVENPADEATRKLMEQMKENREKVHRMKSLEQPDGDDSIDISDIISAVSAKSYSINKFNIWDLTLYQLYDEYGRLELIDNYDVSVRAIMAGAEKVDLTHWSSKL</sequence>
<accession>A0A3T0IHP1</accession>